<accession>A0A1B2K238</accession>
<dbReference type="RefSeq" id="YP_009272613.1">
    <property type="nucleotide sequence ID" value="NC_030801.1"/>
</dbReference>
<dbReference type="GO" id="GO:0039502">
    <property type="term" value="P:symbiont-mediated suppression of host type I interferon-mediated signaling pathway"/>
    <property type="evidence" value="ECO:0007669"/>
    <property type="project" value="UniProtKB-UniRule"/>
</dbReference>
<reference evidence="18 19" key="1">
    <citation type="submission" date="2016-01" db="EMBL/GenBank/DDBJ databases">
        <title>How many papillomavirus species can be undetected in fibropapillomas?</title>
        <authorList>
            <person name="Daudt C."/>
            <person name="Chaves da Silva F.R."/>
            <person name="Streck A.F."/>
            <person name="Weber M.N."/>
            <person name="Cibulski S.P."/>
            <person name="Canal C.W."/>
        </authorList>
    </citation>
    <scope>NUCLEOTIDE SEQUENCE [LARGE SCALE GENOMIC DNA]</scope>
</reference>
<evidence type="ECO:0000256" key="2">
    <source>
        <dbReference type="ARBA" id="ARBA00022518"/>
    </source>
</evidence>
<dbReference type="GeneID" id="28544418"/>
<keyword evidence="13 16" id="KW-1035">Host cytoplasm</keyword>
<dbReference type="GO" id="GO:0006355">
    <property type="term" value="P:regulation of DNA-templated transcription"/>
    <property type="evidence" value="ECO:0007669"/>
    <property type="project" value="UniProtKB-UniRule"/>
</dbReference>
<dbReference type="InterPro" id="IPR001334">
    <property type="entry name" value="E6"/>
</dbReference>
<sequence length="148" mass="17552">MAGFKTLTELLRNTPYTRDTLRLPCIFCQTILEKKDLTSFSYKRLRLINLDDRYYAACISCTLRAAELDRIEHTQCTIEGDGVILFTNKRLEDICMRCYMCAKLLRETEKLECMWLKKPFKLISDTWRGLCRHCLIDDDRGDSHYSRY</sequence>
<keyword evidence="14 16" id="KW-0899">Viral immunoevasion</keyword>
<evidence type="ECO:0000256" key="16">
    <source>
        <dbReference type="HAMAP-Rule" id="MF_04006"/>
    </source>
</evidence>
<evidence type="ECO:0000256" key="9">
    <source>
        <dbReference type="ARBA" id="ARBA00023015"/>
    </source>
</evidence>
<evidence type="ECO:0000256" key="15">
    <source>
        <dbReference type="ARBA" id="ARBA00023323"/>
    </source>
</evidence>
<gene>
    <name evidence="16 18" type="primary">E6</name>
</gene>
<dbReference type="InterPro" id="IPR038575">
    <property type="entry name" value="E6_sf"/>
</dbReference>
<evidence type="ECO:0000256" key="6">
    <source>
        <dbReference type="ARBA" id="ARBA00022723"/>
    </source>
</evidence>
<comment type="subcellular location">
    <subcellularLocation>
        <location evidence="16 17">Host cytoplasm</location>
    </subcellularLocation>
    <subcellularLocation>
        <location evidence="16 17">Host nucleus</location>
    </subcellularLocation>
</comment>
<evidence type="ECO:0000256" key="7">
    <source>
        <dbReference type="ARBA" id="ARBA00022771"/>
    </source>
</evidence>
<comment type="caution">
    <text evidence="16">Lacks conserved residue(s) required for the propagation of feature annotation.</text>
</comment>
<dbReference type="KEGG" id="vg:28544418"/>
<dbReference type="OrthoDB" id="27353at10239"/>
<keyword evidence="5 16" id="KW-1090">Inhibition of host innate immune response by virus</keyword>
<evidence type="ECO:0000256" key="14">
    <source>
        <dbReference type="ARBA" id="ARBA00023280"/>
    </source>
</evidence>
<evidence type="ECO:0000256" key="1">
    <source>
        <dbReference type="ARBA" id="ARBA00006346"/>
    </source>
</evidence>
<keyword evidence="6 16" id="KW-0479">Metal-binding</keyword>
<dbReference type="GO" id="GO:0003677">
    <property type="term" value="F:DNA binding"/>
    <property type="evidence" value="ECO:0007669"/>
    <property type="project" value="UniProtKB-UniRule"/>
</dbReference>
<evidence type="ECO:0000313" key="19">
    <source>
        <dbReference type="Proteomes" id="UP000129101"/>
    </source>
</evidence>
<organism evidence="18 19">
    <name type="scientific">Bos taurus papillomavirus 21</name>
    <dbReference type="NCBI Taxonomy" id="1887219"/>
    <lineage>
        <taxon>Viruses</taxon>
        <taxon>Monodnaviria</taxon>
        <taxon>Shotokuvirae</taxon>
        <taxon>Cossaviricota</taxon>
        <taxon>Papovaviricetes</taxon>
        <taxon>Zurhausenvirales</taxon>
        <taxon>Papillomaviridae</taxon>
        <taxon>Firstpapillomavirinae</taxon>
        <taxon>Dyoxipapillomavirus</taxon>
        <taxon>Dyoxipapillomavirus 2</taxon>
    </lineage>
</organism>
<evidence type="ECO:0000256" key="4">
    <source>
        <dbReference type="ARBA" id="ARBA00022581"/>
    </source>
</evidence>
<dbReference type="GO" id="GO:0008270">
    <property type="term" value="F:zinc ion binding"/>
    <property type="evidence" value="ECO:0007669"/>
    <property type="project" value="UniProtKB-KW"/>
</dbReference>
<dbReference type="Pfam" id="PF00518">
    <property type="entry name" value="E6"/>
    <property type="match status" value="1"/>
</dbReference>
<evidence type="ECO:0000256" key="3">
    <source>
        <dbReference type="ARBA" id="ARBA00022562"/>
    </source>
</evidence>
<keyword evidence="7 16" id="KW-0863">Zinc-finger</keyword>
<dbReference type="GO" id="GO:0039648">
    <property type="term" value="P:symbiont-mediated perturbation of host ubiquitin-like protein modification"/>
    <property type="evidence" value="ECO:0007669"/>
    <property type="project" value="UniProtKB-UniRule"/>
</dbReference>
<evidence type="ECO:0000256" key="11">
    <source>
        <dbReference type="ARBA" id="ARBA00023159"/>
    </source>
</evidence>
<comment type="function">
    <text evidence="16">Plays a major role in the induction and maintenance of cellular transformation. E6 associates with host UBE3A/E6-AP ubiquitin-protein ligase and modulates its activity. Protects host keratinocytes from apoptosis by mediating the degradation of host BAK1. May also inhibit host immune response.</text>
</comment>
<keyword evidence="11 16" id="KW-0010">Activator</keyword>
<evidence type="ECO:0000256" key="17">
    <source>
        <dbReference type="RuleBase" id="RU363123"/>
    </source>
</evidence>
<dbReference type="GO" id="GO:0052170">
    <property type="term" value="P:symbiont-mediated suppression of host innate immune response"/>
    <property type="evidence" value="ECO:0007669"/>
    <property type="project" value="UniProtKB-KW"/>
</dbReference>
<dbReference type="GO" id="GO:0030430">
    <property type="term" value="C:host cell cytoplasm"/>
    <property type="evidence" value="ECO:0007669"/>
    <property type="project" value="UniProtKB-SubCell"/>
</dbReference>
<dbReference type="Proteomes" id="UP000129101">
    <property type="component" value="Segment"/>
</dbReference>
<dbReference type="GO" id="GO:0052150">
    <property type="term" value="P:symbiont-mediated perturbation of host apoptosis"/>
    <property type="evidence" value="ECO:0007669"/>
    <property type="project" value="UniProtKB-KW"/>
</dbReference>
<feature type="zinc finger region" evidence="16">
    <location>
        <begin position="98"/>
        <end position="134"/>
    </location>
</feature>
<protein>
    <recommendedName>
        <fullName evidence="16 17">Protein E6</fullName>
    </recommendedName>
</protein>
<evidence type="ECO:0000256" key="13">
    <source>
        <dbReference type="ARBA" id="ARBA00023200"/>
    </source>
</evidence>
<dbReference type="Gene3D" id="3.30.240.40">
    <property type="entry name" value="E6 early regulatory protein"/>
    <property type="match status" value="2"/>
</dbReference>
<evidence type="ECO:0000256" key="10">
    <source>
        <dbReference type="ARBA" id="ARBA00023125"/>
    </source>
</evidence>
<dbReference type="HAMAP" id="MF_04006">
    <property type="entry name" value="HPV_E6"/>
    <property type="match status" value="1"/>
</dbReference>
<keyword evidence="4 16" id="KW-0945">Host-virus interaction</keyword>
<evidence type="ECO:0000313" key="18">
    <source>
        <dbReference type="EMBL" id="ANZ90264.1"/>
    </source>
</evidence>
<dbReference type="SUPFAM" id="SSF161229">
    <property type="entry name" value="E6 C-terminal domain-like"/>
    <property type="match status" value="2"/>
</dbReference>
<keyword evidence="12 16" id="KW-0804">Transcription</keyword>
<comment type="subunit">
    <text evidence="16">Forms homodimers. Interacts with ubiquitin-protein ligase UBE3A/E6-AP; this interaction stimulates UBE3A ubiquitin activity. Interacts with host BAK1.</text>
</comment>
<evidence type="ECO:0000256" key="12">
    <source>
        <dbReference type="ARBA" id="ARBA00023163"/>
    </source>
</evidence>
<keyword evidence="2 16" id="KW-0244">Early protein</keyword>
<evidence type="ECO:0000256" key="5">
    <source>
        <dbReference type="ARBA" id="ARBA00022632"/>
    </source>
</evidence>
<dbReference type="GO" id="GO:0042025">
    <property type="term" value="C:host cell nucleus"/>
    <property type="evidence" value="ECO:0007669"/>
    <property type="project" value="UniProtKB-SubCell"/>
</dbReference>
<feature type="zinc finger region" evidence="16">
    <location>
        <begin position="25"/>
        <end position="61"/>
    </location>
</feature>
<keyword evidence="3 16" id="KW-1048">Host nucleus</keyword>
<dbReference type="GO" id="GO:0006351">
    <property type="term" value="P:DNA-templated transcription"/>
    <property type="evidence" value="ECO:0007669"/>
    <property type="project" value="UniProtKB-UniRule"/>
</dbReference>
<keyword evidence="9 16" id="KW-0805">Transcription regulation</keyword>
<keyword evidence="10 16" id="KW-0238">DNA-binding</keyword>
<proteinExistence type="inferred from homology"/>
<keyword evidence="15 16" id="KW-1119">Modulation of host cell apoptosis by virus</keyword>
<keyword evidence="8 16" id="KW-0862">Zinc</keyword>
<name>A0A1B2K238_9PAPI</name>
<evidence type="ECO:0000256" key="8">
    <source>
        <dbReference type="ARBA" id="ARBA00022833"/>
    </source>
</evidence>
<dbReference type="EMBL" id="KU519396">
    <property type="protein sequence ID" value="ANZ90264.1"/>
    <property type="molecule type" value="Genomic_DNA"/>
</dbReference>
<comment type="similarity">
    <text evidence="1 16 17">Belongs to the papillomaviridae E6 protein family.</text>
</comment>